<keyword evidence="7 9" id="KW-0808">Transferase</keyword>
<comment type="similarity">
    <text evidence="3 9">Belongs to the class I-like SAM-binding methyltransferase superfamily. TPMT family.</text>
</comment>
<dbReference type="SUPFAM" id="SSF53335">
    <property type="entry name" value="S-adenosyl-L-methionine-dependent methyltransferases"/>
    <property type="match status" value="1"/>
</dbReference>
<dbReference type="RefSeq" id="WP_008485285.1">
    <property type="nucleotide sequence ID" value="NZ_AMRI01000017.1"/>
</dbReference>
<dbReference type="GO" id="GO:0005737">
    <property type="term" value="C:cytoplasm"/>
    <property type="evidence" value="ECO:0007669"/>
    <property type="project" value="UniProtKB-SubCell"/>
</dbReference>
<dbReference type="Proteomes" id="UP000006755">
    <property type="component" value="Unassembled WGS sequence"/>
</dbReference>
<evidence type="ECO:0000313" key="11">
    <source>
        <dbReference type="Proteomes" id="UP000006755"/>
    </source>
</evidence>
<gene>
    <name evidence="9" type="primary">tpm</name>
    <name evidence="10" type="ORF">B3C1_12714</name>
</gene>
<dbReference type="PANTHER" id="PTHR10259:SF11">
    <property type="entry name" value="THIOPURINE S-METHYLTRANSFERASE"/>
    <property type="match status" value="1"/>
</dbReference>
<dbReference type="AlphaFoldDB" id="K2J9J0"/>
<dbReference type="Gene3D" id="3.40.50.150">
    <property type="entry name" value="Vaccinia Virus protein VP39"/>
    <property type="match status" value="1"/>
</dbReference>
<feature type="binding site" evidence="9">
    <location>
        <position position="45"/>
    </location>
    <ligand>
        <name>S-adenosyl-L-methionine</name>
        <dbReference type="ChEBI" id="CHEBI:59789"/>
    </ligand>
</feature>
<dbReference type="Pfam" id="PF05724">
    <property type="entry name" value="TPMT"/>
    <property type="match status" value="1"/>
</dbReference>
<sequence length="213" mass="23042">MQADFWHQKWASGEIGFHQQQGNPQLQAQLGRLALSPGARLFLPLCGKTRDIAWLLAQGFDVAGAELSPLAIRQLFAELGVEPQIEDKGPLHCYSAPGIAIWVGDIFALNAGQLGPVDAVFDRAALVALPGDMRPLYAQHLQDLTRQAPQLLVTFDYDQAAQAGPPFSVGFDEVQSLYGDAYQVELLAREEVVGGLKGLVPAEVLSFLLQPLA</sequence>
<proteinExistence type="inferred from homology"/>
<dbReference type="GO" id="GO:0010038">
    <property type="term" value="P:response to metal ion"/>
    <property type="evidence" value="ECO:0007669"/>
    <property type="project" value="InterPro"/>
</dbReference>
<dbReference type="PROSITE" id="PS51585">
    <property type="entry name" value="SAM_MT_TPMT"/>
    <property type="match status" value="1"/>
</dbReference>
<evidence type="ECO:0000256" key="3">
    <source>
        <dbReference type="ARBA" id="ARBA00008145"/>
    </source>
</evidence>
<keyword evidence="11" id="KW-1185">Reference proteome</keyword>
<reference evidence="10 11" key="1">
    <citation type="journal article" date="2012" name="J. Bacteriol.">
        <title>Genome Sequence of Gallaecimonas xiamenensis Type Strain 3-C-1.</title>
        <authorList>
            <person name="Lai Q."/>
            <person name="Wang L."/>
            <person name="Wang W."/>
            <person name="Shao Z."/>
        </authorList>
    </citation>
    <scope>NUCLEOTIDE SEQUENCE [LARGE SCALE GENOMIC DNA]</scope>
    <source>
        <strain evidence="10 11">3-C-1</strain>
    </source>
</reference>
<evidence type="ECO:0000256" key="6">
    <source>
        <dbReference type="ARBA" id="ARBA00022603"/>
    </source>
</evidence>
<feature type="binding site" evidence="9">
    <location>
        <position position="123"/>
    </location>
    <ligand>
        <name>S-adenosyl-L-methionine</name>
        <dbReference type="ChEBI" id="CHEBI:59789"/>
    </ligand>
</feature>
<evidence type="ECO:0000256" key="4">
    <source>
        <dbReference type="ARBA" id="ARBA00011905"/>
    </source>
</evidence>
<keyword evidence="6 9" id="KW-0489">Methyltransferase</keyword>
<dbReference type="NCBIfam" id="NF009732">
    <property type="entry name" value="PRK13255.1"/>
    <property type="match status" value="1"/>
</dbReference>
<dbReference type="InterPro" id="IPR008854">
    <property type="entry name" value="TPMT"/>
</dbReference>
<accession>K2J9J0</accession>
<dbReference type="PIRSF" id="PIRSF023956">
    <property type="entry name" value="Thiopurine_S-methyltransferase"/>
    <property type="match status" value="1"/>
</dbReference>
<name>K2J9J0_9GAMM</name>
<evidence type="ECO:0000313" key="10">
    <source>
        <dbReference type="EMBL" id="EKE71497.1"/>
    </source>
</evidence>
<comment type="caution">
    <text evidence="10">The sequence shown here is derived from an EMBL/GenBank/DDBJ whole genome shotgun (WGS) entry which is preliminary data.</text>
</comment>
<protein>
    <recommendedName>
        <fullName evidence="4 9">Thiopurine S-methyltransferase</fullName>
        <ecNumber evidence="4 9">2.1.1.67</ecNumber>
    </recommendedName>
    <alternativeName>
        <fullName evidence="9">Thiopurine methyltransferase</fullName>
    </alternativeName>
</protein>
<dbReference type="HAMAP" id="MF_00812">
    <property type="entry name" value="Thiopur_methtran"/>
    <property type="match status" value="1"/>
</dbReference>
<comment type="subcellular location">
    <subcellularLocation>
        <location evidence="2 9">Cytoplasm</location>
    </subcellularLocation>
</comment>
<feature type="binding site" evidence="9">
    <location>
        <position position="10"/>
    </location>
    <ligand>
        <name>S-adenosyl-L-methionine</name>
        <dbReference type="ChEBI" id="CHEBI:59789"/>
    </ligand>
</feature>
<evidence type="ECO:0000256" key="1">
    <source>
        <dbReference type="ARBA" id="ARBA00000903"/>
    </source>
</evidence>
<evidence type="ECO:0000256" key="7">
    <source>
        <dbReference type="ARBA" id="ARBA00022679"/>
    </source>
</evidence>
<dbReference type="InterPro" id="IPR022474">
    <property type="entry name" value="Thiopur_S-MeTfrase_Se/Te_detox"/>
</dbReference>
<evidence type="ECO:0000256" key="9">
    <source>
        <dbReference type="HAMAP-Rule" id="MF_00812"/>
    </source>
</evidence>
<dbReference type="GO" id="GO:0032259">
    <property type="term" value="P:methylation"/>
    <property type="evidence" value="ECO:0007669"/>
    <property type="project" value="UniProtKB-KW"/>
</dbReference>
<keyword evidence="5 9" id="KW-0963">Cytoplasm</keyword>
<dbReference type="EC" id="2.1.1.67" evidence="4 9"/>
<dbReference type="InterPro" id="IPR025835">
    <property type="entry name" value="Thiopurine_S-MeTrfase"/>
</dbReference>
<dbReference type="eggNOG" id="COG0500">
    <property type="taxonomic scope" value="Bacteria"/>
</dbReference>
<organism evidence="10 11">
    <name type="scientific">Gallaecimonas xiamenensis 3-C-1</name>
    <dbReference type="NCBI Taxonomy" id="745411"/>
    <lineage>
        <taxon>Bacteria</taxon>
        <taxon>Pseudomonadati</taxon>
        <taxon>Pseudomonadota</taxon>
        <taxon>Gammaproteobacteria</taxon>
        <taxon>Enterobacterales</taxon>
        <taxon>Gallaecimonadaceae</taxon>
        <taxon>Gallaecimonas</taxon>
    </lineage>
</organism>
<dbReference type="PATRIC" id="fig|745411.4.peg.2501"/>
<dbReference type="NCBIfam" id="TIGR03840">
    <property type="entry name" value="TMPT_Se_Te"/>
    <property type="match status" value="1"/>
</dbReference>
<dbReference type="FunFam" id="3.40.50.150:FF:000101">
    <property type="entry name" value="Thiopurine S-methyltransferase"/>
    <property type="match status" value="1"/>
</dbReference>
<dbReference type="EMBL" id="AMRI01000017">
    <property type="protein sequence ID" value="EKE71497.1"/>
    <property type="molecule type" value="Genomic_DNA"/>
</dbReference>
<dbReference type="OrthoDB" id="9778208at2"/>
<evidence type="ECO:0000256" key="8">
    <source>
        <dbReference type="ARBA" id="ARBA00022691"/>
    </source>
</evidence>
<evidence type="ECO:0000256" key="2">
    <source>
        <dbReference type="ARBA" id="ARBA00004496"/>
    </source>
</evidence>
<comment type="catalytic activity">
    <reaction evidence="1 9">
        <text>S-adenosyl-L-methionine + a thiopurine = S-adenosyl-L-homocysteine + a thiopurine S-methylether.</text>
        <dbReference type="EC" id="2.1.1.67"/>
    </reaction>
</comment>
<keyword evidence="8 9" id="KW-0949">S-adenosyl-L-methionine</keyword>
<dbReference type="STRING" id="745411.B3C1_12714"/>
<evidence type="ECO:0000256" key="5">
    <source>
        <dbReference type="ARBA" id="ARBA00022490"/>
    </source>
</evidence>
<dbReference type="GO" id="GO:0008119">
    <property type="term" value="F:thiopurine S-methyltransferase activity"/>
    <property type="evidence" value="ECO:0007669"/>
    <property type="project" value="UniProtKB-UniRule"/>
</dbReference>
<dbReference type="InterPro" id="IPR029063">
    <property type="entry name" value="SAM-dependent_MTases_sf"/>
</dbReference>
<feature type="binding site" evidence="9">
    <location>
        <position position="66"/>
    </location>
    <ligand>
        <name>S-adenosyl-L-methionine</name>
        <dbReference type="ChEBI" id="CHEBI:59789"/>
    </ligand>
</feature>
<dbReference type="PANTHER" id="PTHR10259">
    <property type="entry name" value="THIOPURINE S-METHYLTRANSFERASE"/>
    <property type="match status" value="1"/>
</dbReference>